<gene>
    <name evidence="1" type="ORF">ENSA5_01470</name>
</gene>
<name>A0A2S9YL31_9BACT</name>
<reference evidence="1 2" key="1">
    <citation type="submission" date="2018-03" db="EMBL/GenBank/DDBJ databases">
        <title>Draft Genome Sequences of the Obligatory Marine Myxobacteria Enhygromyxa salina SWB005.</title>
        <authorList>
            <person name="Poehlein A."/>
            <person name="Moghaddam J.A."/>
            <person name="Harms H."/>
            <person name="Alanjari M."/>
            <person name="Koenig G.M."/>
            <person name="Daniel R."/>
            <person name="Schaeberle T.F."/>
        </authorList>
    </citation>
    <scope>NUCLEOTIDE SEQUENCE [LARGE SCALE GENOMIC DNA]</scope>
    <source>
        <strain evidence="1 2">SWB005</strain>
    </source>
</reference>
<dbReference type="Proteomes" id="UP000237968">
    <property type="component" value="Unassembled WGS sequence"/>
</dbReference>
<protein>
    <submittedName>
        <fullName evidence="1">Uncharacterized protein</fullName>
    </submittedName>
</protein>
<keyword evidence="2" id="KW-1185">Reference proteome</keyword>
<organism evidence="1 2">
    <name type="scientific">Enhygromyxa salina</name>
    <dbReference type="NCBI Taxonomy" id="215803"/>
    <lineage>
        <taxon>Bacteria</taxon>
        <taxon>Pseudomonadati</taxon>
        <taxon>Myxococcota</taxon>
        <taxon>Polyangia</taxon>
        <taxon>Nannocystales</taxon>
        <taxon>Nannocystaceae</taxon>
        <taxon>Enhygromyxa</taxon>
    </lineage>
</organism>
<proteinExistence type="predicted"/>
<dbReference type="AlphaFoldDB" id="A0A2S9YL31"/>
<sequence length="50" mass="4814">MALDAWLSVEGETAAGRVGGIMVVVCSPSPRARAAAADEVGGESARGGGA</sequence>
<dbReference type="EMBL" id="PVNK01000005">
    <property type="protein sequence ID" value="PRQ05827.1"/>
    <property type="molecule type" value="Genomic_DNA"/>
</dbReference>
<evidence type="ECO:0000313" key="1">
    <source>
        <dbReference type="EMBL" id="PRQ05827.1"/>
    </source>
</evidence>
<evidence type="ECO:0000313" key="2">
    <source>
        <dbReference type="Proteomes" id="UP000237968"/>
    </source>
</evidence>
<comment type="caution">
    <text evidence="1">The sequence shown here is derived from an EMBL/GenBank/DDBJ whole genome shotgun (WGS) entry which is preliminary data.</text>
</comment>
<accession>A0A2S9YL31</accession>